<dbReference type="Gene3D" id="3.30.70.100">
    <property type="match status" value="1"/>
</dbReference>
<reference evidence="1" key="1">
    <citation type="submission" date="2022-06" db="EMBL/GenBank/DDBJ databases">
        <title>Complete genome sequence of Streptomyces nigrescens HEK616.</title>
        <authorList>
            <person name="Asamizu S."/>
            <person name="Onaka H."/>
        </authorList>
    </citation>
    <scope>NUCLEOTIDE SEQUENCE</scope>
    <source>
        <strain evidence="1">HEK616</strain>
    </source>
</reference>
<dbReference type="EMBL" id="AP026073">
    <property type="protein sequence ID" value="BDM72070.1"/>
    <property type="molecule type" value="Genomic_DNA"/>
</dbReference>
<evidence type="ECO:0000313" key="1">
    <source>
        <dbReference type="EMBL" id="BDM72070.1"/>
    </source>
</evidence>
<evidence type="ECO:0000313" key="2">
    <source>
        <dbReference type="Proteomes" id="UP001059597"/>
    </source>
</evidence>
<accession>A0ABM8A0E8</accession>
<organism evidence="1 2">
    <name type="scientific">Streptomyces nigrescens</name>
    <dbReference type="NCBI Taxonomy" id="1920"/>
    <lineage>
        <taxon>Bacteria</taxon>
        <taxon>Bacillati</taxon>
        <taxon>Actinomycetota</taxon>
        <taxon>Actinomycetes</taxon>
        <taxon>Kitasatosporales</taxon>
        <taxon>Streptomycetaceae</taxon>
        <taxon>Streptomyces</taxon>
    </lineage>
</organism>
<gene>
    <name evidence="1" type="ORF">HEK616_55570</name>
</gene>
<proteinExistence type="predicted"/>
<dbReference type="Proteomes" id="UP001059597">
    <property type="component" value="Chromosome"/>
</dbReference>
<protein>
    <recommendedName>
        <fullName evidence="3">YdhR family protein</fullName>
    </recommendedName>
</protein>
<name>A0ABM8A0E8_STRNI</name>
<dbReference type="SUPFAM" id="SSF54909">
    <property type="entry name" value="Dimeric alpha+beta barrel"/>
    <property type="match status" value="1"/>
</dbReference>
<sequence length="110" mass="12307">MKAVIAWWDLAESDQTPRTLREFLRDEAVERFSRWPGLRMKFWISDAGGGGWGAVFLWESEAAASRPLPTRAAELIGYPPTVVHRFHVEAATEGEHTIPDLTGLGLAFAR</sequence>
<dbReference type="RefSeq" id="WP_261955546.1">
    <property type="nucleotide sequence ID" value="NZ_AP026073.1"/>
</dbReference>
<dbReference type="InterPro" id="IPR011008">
    <property type="entry name" value="Dimeric_a/b-barrel"/>
</dbReference>
<evidence type="ECO:0008006" key="3">
    <source>
        <dbReference type="Google" id="ProtNLM"/>
    </source>
</evidence>
<keyword evidence="2" id="KW-1185">Reference proteome</keyword>